<feature type="region of interest" description="Disordered" evidence="1">
    <location>
        <begin position="295"/>
        <end position="314"/>
    </location>
</feature>
<keyword evidence="3" id="KW-1185">Reference proteome</keyword>
<sequence>MEDKLHHVWNVVGKLHQLEHLWLGTCALSDDIFEKTHSLGFTLLDYTLMKYLFMMLQDSSDVTLLKPKPIKELDLNLRSDSGINLELPILRSCPGLTTLECAINSPPTDSDPAAFYEALKVCRKTLVHIRFSETSCSRLSRSINFDSFRPLRTLTVGGELFFSDEDRTYPNLRKNLHTKLPPSLESLKILFHPQTSAFGQIWEDIKYSSVHGPFARFEFENLVWLIEIAEHKRSHLPNLLHVGIHEIAGTVHESEHSMPLLWKSVMWDLPPALEAAFRGAGIALVLRIRGPRPGSGFIQPRPRPPPAKWPVWKD</sequence>
<dbReference type="InterPro" id="IPR032675">
    <property type="entry name" value="LRR_dom_sf"/>
</dbReference>
<evidence type="ECO:0008006" key="4">
    <source>
        <dbReference type="Google" id="ProtNLM"/>
    </source>
</evidence>
<proteinExistence type="predicted"/>
<evidence type="ECO:0000313" key="2">
    <source>
        <dbReference type="EMBL" id="PGH16541.1"/>
    </source>
</evidence>
<dbReference type="OrthoDB" id="4178589at2759"/>
<name>A0A2B7Y6B2_9EURO</name>
<dbReference type="EMBL" id="PDNB01000016">
    <property type="protein sequence ID" value="PGH16541.1"/>
    <property type="molecule type" value="Genomic_DNA"/>
</dbReference>
<accession>A0A2B7Y6B2</accession>
<dbReference type="Proteomes" id="UP000223968">
    <property type="component" value="Unassembled WGS sequence"/>
</dbReference>
<dbReference type="AlphaFoldDB" id="A0A2B7Y6B2"/>
<protein>
    <recommendedName>
        <fullName evidence="4">F-box domain-containing protein</fullName>
    </recommendedName>
</protein>
<gene>
    <name evidence="2" type="ORF">AJ79_01647</name>
</gene>
<dbReference type="Gene3D" id="3.80.10.10">
    <property type="entry name" value="Ribonuclease Inhibitor"/>
    <property type="match status" value="1"/>
</dbReference>
<dbReference type="SUPFAM" id="SSF52047">
    <property type="entry name" value="RNI-like"/>
    <property type="match status" value="1"/>
</dbReference>
<organism evidence="2 3">
    <name type="scientific">Helicocarpus griseus UAMH5409</name>
    <dbReference type="NCBI Taxonomy" id="1447875"/>
    <lineage>
        <taxon>Eukaryota</taxon>
        <taxon>Fungi</taxon>
        <taxon>Dikarya</taxon>
        <taxon>Ascomycota</taxon>
        <taxon>Pezizomycotina</taxon>
        <taxon>Eurotiomycetes</taxon>
        <taxon>Eurotiomycetidae</taxon>
        <taxon>Onygenales</taxon>
        <taxon>Ajellomycetaceae</taxon>
        <taxon>Helicocarpus</taxon>
    </lineage>
</organism>
<evidence type="ECO:0000256" key="1">
    <source>
        <dbReference type="SAM" id="MobiDB-lite"/>
    </source>
</evidence>
<reference evidence="2 3" key="1">
    <citation type="submission" date="2017-10" db="EMBL/GenBank/DDBJ databases">
        <title>Comparative genomics in systemic dimorphic fungi from Ajellomycetaceae.</title>
        <authorList>
            <person name="Munoz J.F."/>
            <person name="Mcewen J.G."/>
            <person name="Clay O.K."/>
            <person name="Cuomo C.A."/>
        </authorList>
    </citation>
    <scope>NUCLEOTIDE SEQUENCE [LARGE SCALE GENOMIC DNA]</scope>
    <source>
        <strain evidence="2 3">UAMH5409</strain>
    </source>
</reference>
<comment type="caution">
    <text evidence="2">The sequence shown here is derived from an EMBL/GenBank/DDBJ whole genome shotgun (WGS) entry which is preliminary data.</text>
</comment>
<evidence type="ECO:0000313" key="3">
    <source>
        <dbReference type="Proteomes" id="UP000223968"/>
    </source>
</evidence>